<dbReference type="Proteomes" id="UP000832011">
    <property type="component" value="Chromosome"/>
</dbReference>
<keyword evidence="2" id="KW-1133">Transmembrane helix</keyword>
<protein>
    <submittedName>
        <fullName evidence="3">DUF2721 domain-containing protein</fullName>
    </submittedName>
</protein>
<keyword evidence="4" id="KW-1185">Reference proteome</keyword>
<sequence length="166" mass="19126">MILQMTSPALIFPAISLIMLAYTNRFLGLSSVIRNLTHEYQQHPDDALLLQIDNLQRRVIMVRNMQLFGVLCIMFSIASIWALSLDNQFWGICLFVACLLCMAVSLLISMYELFLSCHALEIALADMEKDLKQISHPILSRPRRKTKRESAQQERKEAQELEDNIK</sequence>
<keyword evidence="2" id="KW-0472">Membrane</keyword>
<evidence type="ECO:0000313" key="4">
    <source>
        <dbReference type="Proteomes" id="UP000832011"/>
    </source>
</evidence>
<keyword evidence="2" id="KW-0812">Transmembrane</keyword>
<dbReference type="RefSeq" id="WP_058356147.1">
    <property type="nucleotide sequence ID" value="NZ_CABKVG010000008.1"/>
</dbReference>
<feature type="region of interest" description="Disordered" evidence="1">
    <location>
        <begin position="139"/>
        <end position="166"/>
    </location>
</feature>
<dbReference type="EMBL" id="CP091511">
    <property type="protein sequence ID" value="UOO89947.1"/>
    <property type="molecule type" value="Genomic_DNA"/>
</dbReference>
<organism evidence="3 4">
    <name type="scientific">Vitreoscilla massiliensis</name>
    <dbReference type="NCBI Taxonomy" id="1689272"/>
    <lineage>
        <taxon>Bacteria</taxon>
        <taxon>Pseudomonadati</taxon>
        <taxon>Pseudomonadota</taxon>
        <taxon>Betaproteobacteria</taxon>
        <taxon>Neisseriales</taxon>
        <taxon>Neisseriaceae</taxon>
        <taxon>Vitreoscilla</taxon>
    </lineage>
</organism>
<dbReference type="Pfam" id="PF11026">
    <property type="entry name" value="DUF2721"/>
    <property type="match status" value="1"/>
</dbReference>
<name>A0ABY4E2F2_9NEIS</name>
<feature type="compositionally biased region" description="Basic and acidic residues" evidence="1">
    <location>
        <begin position="148"/>
        <end position="166"/>
    </location>
</feature>
<gene>
    <name evidence="3" type="ORF">LVJ82_02865</name>
</gene>
<feature type="transmembrane region" description="Helical" evidence="2">
    <location>
        <begin position="6"/>
        <end position="24"/>
    </location>
</feature>
<feature type="transmembrane region" description="Helical" evidence="2">
    <location>
        <begin position="65"/>
        <end position="83"/>
    </location>
</feature>
<accession>A0ABY4E2F2</accession>
<reference evidence="3 4" key="1">
    <citation type="journal article" date="2022" name="Res Sq">
        <title>Evolution of multicellular longitudinally dividing oral cavity symbionts (Neisseriaceae).</title>
        <authorList>
            <person name="Nyongesa S."/>
            <person name="Weber P."/>
            <person name="Bernet E."/>
            <person name="Pullido F."/>
            <person name="Nieckarz M."/>
            <person name="Delaby M."/>
            <person name="Nieves C."/>
            <person name="Viehboeck T."/>
            <person name="Krause N."/>
            <person name="Rivera-Millot A."/>
            <person name="Nakamura A."/>
            <person name="Vischer N."/>
            <person name="VanNieuwenhze M."/>
            <person name="Brun Y."/>
            <person name="Cava F."/>
            <person name="Bulgheresi S."/>
            <person name="Veyrier F."/>
        </authorList>
    </citation>
    <scope>NUCLEOTIDE SEQUENCE [LARGE SCALE GENOMIC DNA]</scope>
    <source>
        <strain evidence="3 4">SN4</strain>
    </source>
</reference>
<feature type="transmembrane region" description="Helical" evidence="2">
    <location>
        <begin position="89"/>
        <end position="108"/>
    </location>
</feature>
<evidence type="ECO:0000256" key="2">
    <source>
        <dbReference type="SAM" id="Phobius"/>
    </source>
</evidence>
<evidence type="ECO:0000313" key="3">
    <source>
        <dbReference type="EMBL" id="UOO89947.1"/>
    </source>
</evidence>
<dbReference type="InterPro" id="IPR021279">
    <property type="entry name" value="DUF2721"/>
</dbReference>
<proteinExistence type="predicted"/>
<evidence type="ECO:0000256" key="1">
    <source>
        <dbReference type="SAM" id="MobiDB-lite"/>
    </source>
</evidence>